<dbReference type="InterPro" id="IPR010730">
    <property type="entry name" value="HET"/>
</dbReference>
<accession>A0A2J6Q055</accession>
<evidence type="ECO:0000313" key="3">
    <source>
        <dbReference type="Proteomes" id="UP000235672"/>
    </source>
</evidence>
<gene>
    <name evidence="2" type="ORF">NA56DRAFT_705379</name>
</gene>
<evidence type="ECO:0000313" key="2">
    <source>
        <dbReference type="EMBL" id="PMD19669.1"/>
    </source>
</evidence>
<evidence type="ECO:0000259" key="1">
    <source>
        <dbReference type="Pfam" id="PF06985"/>
    </source>
</evidence>
<dbReference type="OrthoDB" id="3542970at2759"/>
<feature type="domain" description="Heterokaryon incompatibility" evidence="1">
    <location>
        <begin position="49"/>
        <end position="226"/>
    </location>
</feature>
<name>A0A2J6Q055_9HELO</name>
<dbReference type="PANTHER" id="PTHR24148:SF82">
    <property type="entry name" value="HETEROKARYON INCOMPATIBILITY DOMAIN-CONTAINING PROTEIN"/>
    <property type="match status" value="1"/>
</dbReference>
<dbReference type="Pfam" id="PF06985">
    <property type="entry name" value="HET"/>
    <property type="match status" value="1"/>
</dbReference>
<keyword evidence="3" id="KW-1185">Reference proteome</keyword>
<dbReference type="AlphaFoldDB" id="A0A2J6Q055"/>
<reference evidence="2 3" key="1">
    <citation type="submission" date="2016-05" db="EMBL/GenBank/DDBJ databases">
        <title>A degradative enzymes factory behind the ericoid mycorrhizal symbiosis.</title>
        <authorList>
            <consortium name="DOE Joint Genome Institute"/>
            <person name="Martino E."/>
            <person name="Morin E."/>
            <person name="Grelet G."/>
            <person name="Kuo A."/>
            <person name="Kohler A."/>
            <person name="Daghino S."/>
            <person name="Barry K."/>
            <person name="Choi C."/>
            <person name="Cichocki N."/>
            <person name="Clum A."/>
            <person name="Copeland A."/>
            <person name="Hainaut M."/>
            <person name="Haridas S."/>
            <person name="Labutti K."/>
            <person name="Lindquist E."/>
            <person name="Lipzen A."/>
            <person name="Khouja H.-R."/>
            <person name="Murat C."/>
            <person name="Ohm R."/>
            <person name="Olson A."/>
            <person name="Spatafora J."/>
            <person name="Veneault-Fourrey C."/>
            <person name="Henrissat B."/>
            <person name="Grigoriev I."/>
            <person name="Martin F."/>
            <person name="Perotto S."/>
        </authorList>
    </citation>
    <scope>NUCLEOTIDE SEQUENCE [LARGE SCALE GENOMIC DNA]</scope>
    <source>
        <strain evidence="2 3">UAMH 7357</strain>
    </source>
</reference>
<proteinExistence type="predicted"/>
<sequence length="528" mass="59650">MDEYHYSSLSYATAIRELVLRISKDAEHPSNLYLLFSLKEANLQEDSKYEALSYTWGETTYYDGFTYQWDPGPPRTSPIEIHGSGLLQITTDLSEFLQHMAQSAPNGTSTRRIWADQICINQKDIEERNSQVAMMKKIYQSAWRTLIWLGKQDTDTLTVLNLLHVVATPEFNHNQELSGTLLRDLQQRVRIVLHSGSDRISYNGYMKSLINTLNKPWFSRAWVVQEAALSFFPVVLLSSEGVDFRLLHRLLVVVATIETEASDSLSMQSSQVLGSRGAQTPKPSFFSGYPATSRRLAFSMDATDARDQLYAFLAFQDPHGEQIVPDYSLDTSAAYTVISALIARSTNLLSIFGLVHGSKYPGLLPSWAIDRRLNKSTQGTPFDRDGKDTFDACKGYRYRHIKAPSQLFGVLSVRGKSIGQVAVVSSVAHESQQLVPQVWKLDQVVESLVLSSRSQGTLLSLSSDNSDLMRRVLAVLMAQDTRSFISDIHQENALDKLLQAYYNYERVIKKRFHSCRPFRTREARSKTG</sequence>
<dbReference type="STRING" id="1745343.A0A2J6Q055"/>
<protein>
    <submittedName>
        <fullName evidence="2">HET-domain-containing protein</fullName>
    </submittedName>
</protein>
<dbReference type="PANTHER" id="PTHR24148">
    <property type="entry name" value="ANKYRIN REPEAT DOMAIN-CONTAINING PROTEIN 39 HOMOLOG-RELATED"/>
    <property type="match status" value="1"/>
</dbReference>
<dbReference type="Proteomes" id="UP000235672">
    <property type="component" value="Unassembled WGS sequence"/>
</dbReference>
<organism evidence="2 3">
    <name type="scientific">Hyaloscypha hepaticicola</name>
    <dbReference type="NCBI Taxonomy" id="2082293"/>
    <lineage>
        <taxon>Eukaryota</taxon>
        <taxon>Fungi</taxon>
        <taxon>Dikarya</taxon>
        <taxon>Ascomycota</taxon>
        <taxon>Pezizomycotina</taxon>
        <taxon>Leotiomycetes</taxon>
        <taxon>Helotiales</taxon>
        <taxon>Hyaloscyphaceae</taxon>
        <taxon>Hyaloscypha</taxon>
    </lineage>
</organism>
<dbReference type="InterPro" id="IPR052895">
    <property type="entry name" value="HetReg/Transcr_Mod"/>
</dbReference>
<dbReference type="EMBL" id="KZ613488">
    <property type="protein sequence ID" value="PMD19669.1"/>
    <property type="molecule type" value="Genomic_DNA"/>
</dbReference>